<evidence type="ECO:0000313" key="1">
    <source>
        <dbReference type="EMBL" id="KAI5677504.1"/>
    </source>
</evidence>
<sequence length="117" mass="12883">MRNNVNIVKEEPETNPKSSAPSSSTHVLPSIPETADPILDGSDEEDEHPEAQVQALRDYQLARDRVRKVPKDHPRGLPETLVTAEADSEGAISDLSVAYSWRLDTALPLLNDRSSAR</sequence>
<organism evidence="1 2">
    <name type="scientific">Catharanthus roseus</name>
    <name type="common">Madagascar periwinkle</name>
    <name type="synonym">Vinca rosea</name>
    <dbReference type="NCBI Taxonomy" id="4058"/>
    <lineage>
        <taxon>Eukaryota</taxon>
        <taxon>Viridiplantae</taxon>
        <taxon>Streptophyta</taxon>
        <taxon>Embryophyta</taxon>
        <taxon>Tracheophyta</taxon>
        <taxon>Spermatophyta</taxon>
        <taxon>Magnoliopsida</taxon>
        <taxon>eudicotyledons</taxon>
        <taxon>Gunneridae</taxon>
        <taxon>Pentapetalae</taxon>
        <taxon>asterids</taxon>
        <taxon>lamiids</taxon>
        <taxon>Gentianales</taxon>
        <taxon>Apocynaceae</taxon>
        <taxon>Rauvolfioideae</taxon>
        <taxon>Vinceae</taxon>
        <taxon>Catharanthinae</taxon>
        <taxon>Catharanthus</taxon>
    </lineage>
</organism>
<comment type="caution">
    <text evidence="1">The sequence shown here is derived from an EMBL/GenBank/DDBJ whole genome shotgun (WGS) entry which is preliminary data.</text>
</comment>
<reference evidence="2" key="1">
    <citation type="journal article" date="2023" name="Nat. Plants">
        <title>Single-cell RNA sequencing provides a high-resolution roadmap for understanding the multicellular compartmentation of specialized metabolism.</title>
        <authorList>
            <person name="Sun S."/>
            <person name="Shen X."/>
            <person name="Li Y."/>
            <person name="Li Y."/>
            <person name="Wang S."/>
            <person name="Li R."/>
            <person name="Zhang H."/>
            <person name="Shen G."/>
            <person name="Guo B."/>
            <person name="Wei J."/>
            <person name="Xu J."/>
            <person name="St-Pierre B."/>
            <person name="Chen S."/>
            <person name="Sun C."/>
        </authorList>
    </citation>
    <scope>NUCLEOTIDE SEQUENCE [LARGE SCALE GENOMIC DNA]</scope>
</reference>
<dbReference type="Proteomes" id="UP001060085">
    <property type="component" value="Linkage Group LG02"/>
</dbReference>
<protein>
    <submittedName>
        <fullName evidence="1">Uncharacterized protein</fullName>
    </submittedName>
</protein>
<proteinExistence type="predicted"/>
<dbReference type="EMBL" id="CM044702">
    <property type="protein sequence ID" value="KAI5677504.1"/>
    <property type="molecule type" value="Genomic_DNA"/>
</dbReference>
<evidence type="ECO:0000313" key="2">
    <source>
        <dbReference type="Proteomes" id="UP001060085"/>
    </source>
</evidence>
<keyword evidence="2" id="KW-1185">Reference proteome</keyword>
<accession>A0ACC0BY37</accession>
<name>A0ACC0BY37_CATRO</name>
<gene>
    <name evidence="1" type="ORF">M9H77_08454</name>
</gene>